<keyword evidence="2" id="KW-1185">Reference proteome</keyword>
<name>A0ACC3T5R9_LIPKO</name>
<gene>
    <name evidence="1" type="ORF">V1525DRAFT_68397</name>
</gene>
<protein>
    <submittedName>
        <fullName evidence="1">FAD dependent oxidoreductase</fullName>
    </submittedName>
</protein>
<evidence type="ECO:0000313" key="1">
    <source>
        <dbReference type="EMBL" id="KAK9238956.1"/>
    </source>
</evidence>
<proteinExistence type="predicted"/>
<evidence type="ECO:0000313" key="2">
    <source>
        <dbReference type="Proteomes" id="UP001433508"/>
    </source>
</evidence>
<comment type="caution">
    <text evidence="1">The sequence shown here is derived from an EMBL/GenBank/DDBJ whole genome shotgun (WGS) entry which is preliminary data.</text>
</comment>
<dbReference type="Proteomes" id="UP001433508">
    <property type="component" value="Unassembled WGS sequence"/>
</dbReference>
<dbReference type="EMBL" id="MU971350">
    <property type="protein sequence ID" value="KAK9238956.1"/>
    <property type="molecule type" value="Genomic_DNA"/>
</dbReference>
<reference evidence="2" key="1">
    <citation type="journal article" date="2024" name="Front. Bioeng. Biotechnol.">
        <title>Genome-scale model development and genomic sequencing of the oleaginous clade Lipomyces.</title>
        <authorList>
            <person name="Czajka J.J."/>
            <person name="Han Y."/>
            <person name="Kim J."/>
            <person name="Mondo S.J."/>
            <person name="Hofstad B.A."/>
            <person name="Robles A."/>
            <person name="Haridas S."/>
            <person name="Riley R."/>
            <person name="LaButti K."/>
            <person name="Pangilinan J."/>
            <person name="Andreopoulos W."/>
            <person name="Lipzen A."/>
            <person name="Yan J."/>
            <person name="Wang M."/>
            <person name="Ng V."/>
            <person name="Grigoriev I.V."/>
            <person name="Spatafora J.W."/>
            <person name="Magnuson J.K."/>
            <person name="Baker S.E."/>
            <person name="Pomraning K.R."/>
        </authorList>
    </citation>
    <scope>NUCLEOTIDE SEQUENCE [LARGE SCALE GENOMIC DNA]</scope>
    <source>
        <strain evidence="2">CBS 7786</strain>
    </source>
</reference>
<accession>A0ACC3T5R9</accession>
<sequence length="421" mass="45716">MPVLTTIADVGDSKKDRIVIIGAGIVGCALASNIAASGKEDVLLIDRSFQDFLGSTGHAPGFVGQYNDSLFLSQLAKWSVEEYMSIPGGFQVVGGLELATTAAGAAGMDRRCDLAREAGIPAELISSERAASLAPELIKHEDIKSALFFPSDGIADAKVVTTYFRRFAERHGARLLEADVQGLEFRDGLIRKLRTNHGELSTESSQVTFATGVWTKSLLSDISGTEPVPIIPVAHPYGFTARRPRRAGQPYPFVRWPEYHVYARDHGDRDGMGSYDHKTVWEEPGTSAIGAWRVEFESVLAVATEKCLKNAKDFFAIERDPDAIHFNGIFSVTPDNLPLAGKVRNVENMWLCAAVWVTHAAGTAKLVSKQILGKELTAAEAAVSQALDPNRFAGMDFKSLAQNALGRYNDIYNSQTLDLPS</sequence>
<organism evidence="1 2">
    <name type="scientific">Lipomyces kononenkoae</name>
    <name type="common">Yeast</name>
    <dbReference type="NCBI Taxonomy" id="34357"/>
    <lineage>
        <taxon>Eukaryota</taxon>
        <taxon>Fungi</taxon>
        <taxon>Dikarya</taxon>
        <taxon>Ascomycota</taxon>
        <taxon>Saccharomycotina</taxon>
        <taxon>Lipomycetes</taxon>
        <taxon>Lipomycetales</taxon>
        <taxon>Lipomycetaceae</taxon>
        <taxon>Lipomyces</taxon>
    </lineage>
</organism>